<gene>
    <name evidence="7" type="ORF">FHS81_001085</name>
</gene>
<dbReference type="Pfam" id="PF02653">
    <property type="entry name" value="BPD_transp_2"/>
    <property type="match status" value="1"/>
</dbReference>
<keyword evidence="5 6" id="KW-0472">Membrane</keyword>
<feature type="transmembrane region" description="Helical" evidence="6">
    <location>
        <begin position="95"/>
        <end position="116"/>
    </location>
</feature>
<feature type="transmembrane region" description="Helical" evidence="6">
    <location>
        <begin position="197"/>
        <end position="216"/>
    </location>
</feature>
<reference evidence="7 8" key="1">
    <citation type="submission" date="2020-08" db="EMBL/GenBank/DDBJ databases">
        <title>Genomic Encyclopedia of Type Strains, Phase IV (KMG-IV): sequencing the most valuable type-strain genomes for metagenomic binning, comparative biology and taxonomic classification.</title>
        <authorList>
            <person name="Goeker M."/>
        </authorList>
    </citation>
    <scope>NUCLEOTIDE SEQUENCE [LARGE SCALE GENOMIC DNA]</scope>
    <source>
        <strain evidence="7 8">DSM 28760</strain>
    </source>
</reference>
<keyword evidence="2" id="KW-1003">Cell membrane</keyword>
<keyword evidence="8" id="KW-1185">Reference proteome</keyword>
<evidence type="ECO:0000256" key="5">
    <source>
        <dbReference type="ARBA" id="ARBA00023136"/>
    </source>
</evidence>
<dbReference type="EMBL" id="JACICC010000002">
    <property type="protein sequence ID" value="MBB3809015.1"/>
    <property type="molecule type" value="Genomic_DNA"/>
</dbReference>
<feature type="transmembrane region" description="Helical" evidence="6">
    <location>
        <begin position="66"/>
        <end position="88"/>
    </location>
</feature>
<dbReference type="PANTHER" id="PTHR43370:SF2">
    <property type="entry name" value="ABC TRANSPORTER PERMEASE PROTEIN"/>
    <property type="match status" value="1"/>
</dbReference>
<feature type="transmembrane region" description="Helical" evidence="6">
    <location>
        <begin position="222"/>
        <end position="241"/>
    </location>
</feature>
<name>A0A7W6EFV8_9HYPH</name>
<dbReference type="Proteomes" id="UP000537592">
    <property type="component" value="Unassembled WGS sequence"/>
</dbReference>
<organism evidence="7 8">
    <name type="scientific">Pseudochelatococcus contaminans</name>
    <dbReference type="NCBI Taxonomy" id="1538103"/>
    <lineage>
        <taxon>Bacteria</taxon>
        <taxon>Pseudomonadati</taxon>
        <taxon>Pseudomonadota</taxon>
        <taxon>Alphaproteobacteria</taxon>
        <taxon>Hyphomicrobiales</taxon>
        <taxon>Chelatococcaceae</taxon>
        <taxon>Pseudochelatococcus</taxon>
    </lineage>
</organism>
<accession>A0A7W6EFV8</accession>
<dbReference type="GO" id="GO:0005886">
    <property type="term" value="C:plasma membrane"/>
    <property type="evidence" value="ECO:0007669"/>
    <property type="project" value="UniProtKB-SubCell"/>
</dbReference>
<keyword evidence="7" id="KW-0762">Sugar transport</keyword>
<feature type="transmembrane region" description="Helical" evidence="6">
    <location>
        <begin position="150"/>
        <end position="166"/>
    </location>
</feature>
<evidence type="ECO:0000256" key="4">
    <source>
        <dbReference type="ARBA" id="ARBA00022989"/>
    </source>
</evidence>
<dbReference type="CDD" id="cd06580">
    <property type="entry name" value="TM_PBP1_transp_TpRbsC_like"/>
    <property type="match status" value="1"/>
</dbReference>
<feature type="transmembrane region" description="Helical" evidence="6">
    <location>
        <begin position="280"/>
        <end position="302"/>
    </location>
</feature>
<evidence type="ECO:0000256" key="3">
    <source>
        <dbReference type="ARBA" id="ARBA00022692"/>
    </source>
</evidence>
<evidence type="ECO:0000256" key="1">
    <source>
        <dbReference type="ARBA" id="ARBA00004651"/>
    </source>
</evidence>
<keyword evidence="7" id="KW-0813">Transport</keyword>
<feature type="transmembrane region" description="Helical" evidence="6">
    <location>
        <begin position="39"/>
        <end position="60"/>
    </location>
</feature>
<evidence type="ECO:0000313" key="7">
    <source>
        <dbReference type="EMBL" id="MBB3809015.1"/>
    </source>
</evidence>
<keyword evidence="3 6" id="KW-0812">Transmembrane</keyword>
<keyword evidence="4 6" id="KW-1133">Transmembrane helix</keyword>
<evidence type="ECO:0000256" key="6">
    <source>
        <dbReference type="SAM" id="Phobius"/>
    </source>
</evidence>
<sequence>MMELMTTAFATALLAGAVTAGVPLLLAGLGEQMSQKSGVLNIGLEGMMLAGAYAAFVAALGTGDPWWGFAAGMVAGMGIAALMALLAVCLGLNQIVIGIALLLGVEGATAILHHLAFATTYPRLPPAPSWALPGLSHLPVVGPALFDRSPVVYAAVALVAVMVWIDRRTGFGLSLRAAGEHPSALDAAGGSVVRTRVAAVLAAGAGAGLGGAFMVIVGAGIFVPFMTNGAGFIAIVLAMLARGRPLMVLCGALLFGACLSATTALQVAGIDAPTDVVQMLPFAAVLLVLAIFGQGGALPAALGEAWTRGNPLGK</sequence>
<dbReference type="PANTHER" id="PTHR43370">
    <property type="entry name" value="SUGAR ABC TRANSPORTER INTEGRAL MEMBRANE PROTEIN-RELATED"/>
    <property type="match status" value="1"/>
</dbReference>
<proteinExistence type="predicted"/>
<dbReference type="AlphaFoldDB" id="A0A7W6EFV8"/>
<evidence type="ECO:0000256" key="2">
    <source>
        <dbReference type="ARBA" id="ARBA00022475"/>
    </source>
</evidence>
<comment type="caution">
    <text evidence="7">The sequence shown here is derived from an EMBL/GenBank/DDBJ whole genome shotgun (WGS) entry which is preliminary data.</text>
</comment>
<feature type="transmembrane region" description="Helical" evidence="6">
    <location>
        <begin position="6"/>
        <end position="27"/>
    </location>
</feature>
<feature type="transmembrane region" description="Helical" evidence="6">
    <location>
        <begin position="248"/>
        <end position="268"/>
    </location>
</feature>
<protein>
    <submittedName>
        <fullName evidence="7">Simple sugar transport system permease protein</fullName>
    </submittedName>
</protein>
<dbReference type="InterPro" id="IPR001851">
    <property type="entry name" value="ABC_transp_permease"/>
</dbReference>
<dbReference type="GO" id="GO:0022857">
    <property type="term" value="F:transmembrane transporter activity"/>
    <property type="evidence" value="ECO:0007669"/>
    <property type="project" value="InterPro"/>
</dbReference>
<comment type="subcellular location">
    <subcellularLocation>
        <location evidence="1">Cell membrane</location>
        <topology evidence="1">Multi-pass membrane protein</topology>
    </subcellularLocation>
</comment>
<evidence type="ECO:0000313" key="8">
    <source>
        <dbReference type="Proteomes" id="UP000537592"/>
    </source>
</evidence>